<dbReference type="EMBL" id="JAUBDI010000001">
    <property type="protein sequence ID" value="MDW0111976.1"/>
    <property type="molecule type" value="Genomic_DNA"/>
</dbReference>
<dbReference type="PANTHER" id="PTHR32204:SF0">
    <property type="entry name" value="ATPASE RAVA"/>
    <property type="match status" value="1"/>
</dbReference>
<feature type="domain" description="ATPase RavA-like AAA lid" evidence="1">
    <location>
        <begin position="217"/>
        <end position="281"/>
    </location>
</feature>
<dbReference type="InterPro" id="IPR050513">
    <property type="entry name" value="RavA_ATPases"/>
</dbReference>
<comment type="caution">
    <text evidence="3">The sequence shown here is derived from an EMBL/GenBank/DDBJ whole genome shotgun (WGS) entry which is preliminary data.</text>
</comment>
<sequence length="393" mass="45178">MKELQKLIAIKASLNMRFVEREKEIEGMLISLLARQHMLLIGPAGTAKSAMIDELMKSIGGATLFQWQLTKFSTPEELFGPLSLKDLEIGLYKRNTSKKMPEANVAFLDELFKANSAVLNSLLTLMNERLFYNGDQPMKVPLFSVIGASNEYPEEGEGLDALFDRFLLRYEVDYIKEQTNFLAMMKQDEQLKEVPTITLEELHDYQELTEKVIIHNDIYEALVKIRQELSDEGIRPSDRRFKKSLRILQAKALLEQRGVVHTDDLVILENVLWKTHDQKEATSLIVRRHAEDAVIRKLDSIQAEAVELFTIVLQQHCVDAGVEASQKLKALLADLMKLKETHHTREEAIEQLLSKVQLMHEEVLTFLLEPLYFDASAKVREFKQNMSSMNYKL</sequence>
<evidence type="ECO:0000313" key="3">
    <source>
        <dbReference type="EMBL" id="MDW0111976.1"/>
    </source>
</evidence>
<dbReference type="Proteomes" id="UP001282284">
    <property type="component" value="Unassembled WGS sequence"/>
</dbReference>
<dbReference type="InterPro" id="IPR045427">
    <property type="entry name" value="MoxR"/>
</dbReference>
<gene>
    <name evidence="3" type="ORF">QT711_02175</name>
</gene>
<proteinExistence type="predicted"/>
<name>A0ABU4G4U2_9BACL</name>
<evidence type="ECO:0000259" key="1">
    <source>
        <dbReference type="Pfam" id="PF17868"/>
    </source>
</evidence>
<accession>A0ABU4G4U2</accession>
<protein>
    <submittedName>
        <fullName evidence="3">AAA family ATPase</fullName>
    </submittedName>
</protein>
<evidence type="ECO:0000259" key="2">
    <source>
        <dbReference type="Pfam" id="PF20030"/>
    </source>
</evidence>
<dbReference type="Pfam" id="PF20030">
    <property type="entry name" value="bpMoxR"/>
    <property type="match status" value="1"/>
</dbReference>
<dbReference type="PANTHER" id="PTHR32204">
    <property type="entry name" value="ATPASE RAVA"/>
    <property type="match status" value="1"/>
</dbReference>
<reference evidence="3 4" key="1">
    <citation type="submission" date="2023-06" db="EMBL/GenBank/DDBJ databases">
        <title>Sporosarcina sp. nov., isolated from Korean traditional fermented seafood 'Jeotgal'.</title>
        <authorList>
            <person name="Yang A.I."/>
            <person name="Shin N.-R."/>
        </authorList>
    </citation>
    <scope>NUCLEOTIDE SEQUENCE [LARGE SCALE GENOMIC DNA]</scope>
    <source>
        <strain evidence="3 4">KCTC13119</strain>
    </source>
</reference>
<dbReference type="InterPro" id="IPR027417">
    <property type="entry name" value="P-loop_NTPase"/>
</dbReference>
<feature type="domain" description="MoxR" evidence="2">
    <location>
        <begin position="6"/>
        <end position="195"/>
    </location>
</feature>
<organism evidence="3 4">
    <name type="scientific">Sporosarcina saromensis</name>
    <dbReference type="NCBI Taxonomy" id="359365"/>
    <lineage>
        <taxon>Bacteria</taxon>
        <taxon>Bacillati</taxon>
        <taxon>Bacillota</taxon>
        <taxon>Bacilli</taxon>
        <taxon>Bacillales</taxon>
        <taxon>Caryophanaceae</taxon>
        <taxon>Sporosarcina</taxon>
    </lineage>
</organism>
<keyword evidence="4" id="KW-1185">Reference proteome</keyword>
<dbReference type="Gene3D" id="3.40.50.300">
    <property type="entry name" value="P-loop containing nucleotide triphosphate hydrolases"/>
    <property type="match status" value="1"/>
</dbReference>
<dbReference type="SUPFAM" id="SSF52540">
    <property type="entry name" value="P-loop containing nucleoside triphosphate hydrolases"/>
    <property type="match status" value="1"/>
</dbReference>
<dbReference type="InterPro" id="IPR041538">
    <property type="entry name" value="RavA-like_AAA_lid"/>
</dbReference>
<evidence type="ECO:0000313" key="4">
    <source>
        <dbReference type="Proteomes" id="UP001282284"/>
    </source>
</evidence>
<dbReference type="Pfam" id="PF17868">
    <property type="entry name" value="AAA_lid_8"/>
    <property type="match status" value="1"/>
</dbReference>
<dbReference type="RefSeq" id="WP_317941843.1">
    <property type="nucleotide sequence ID" value="NZ_JAUBDI010000001.1"/>
</dbReference>